<dbReference type="Gene3D" id="1.10.260.40">
    <property type="entry name" value="lambda repressor-like DNA-binding domains"/>
    <property type="match status" value="1"/>
</dbReference>
<name>A0A8G3JK77_PSEAI</name>
<dbReference type="InterPro" id="IPR010982">
    <property type="entry name" value="Lambda_DNA-bd_dom_sf"/>
</dbReference>
<accession>A0A8G3JK77</accession>
<sequence>MTTIYKELVAHFGTQDETAAKLGVDQSTVSGWVRGKHGMSPVVAKRAQVLTDGKFKKEDLCPAFPWEVLSAVA</sequence>
<comment type="caution">
    <text evidence="3">The sequence shown here is derived from an EMBL/GenBank/DDBJ whole genome shotgun (WGS) entry which is preliminary data.</text>
</comment>
<evidence type="ECO:0000313" key="3">
    <source>
        <dbReference type="EMBL" id="MZZ14554.1"/>
    </source>
</evidence>
<dbReference type="Proteomes" id="UP000045039">
    <property type="component" value="Unassembled WGS sequence"/>
</dbReference>
<reference evidence="4" key="2">
    <citation type="submission" date="2015-06" db="EMBL/GenBank/DDBJ databases">
        <authorList>
            <person name="Radhakrishnan Rajesh"/>
            <person name="Underwood Anthony"/>
            <person name="Al-Shahib Ali"/>
        </authorList>
    </citation>
    <scope>NUCLEOTIDE SEQUENCE [LARGE SCALE GENOMIC DNA]</scope>
    <source>
        <strain evidence="4">P19_London_7_VIM_2_05_10</strain>
    </source>
</reference>
<proteinExistence type="predicted"/>
<reference evidence="2" key="1">
    <citation type="submission" date="2015-06" db="EMBL/GenBank/DDBJ databases">
        <authorList>
            <person name="Radhakrishnan R."/>
            <person name="Underwood A."/>
            <person name="Al-Shahib A."/>
        </authorList>
    </citation>
    <scope>NUCLEOTIDE SEQUENCE</scope>
    <source>
        <strain evidence="2">P19_London_7_VIM_2_05_10</strain>
    </source>
</reference>
<dbReference type="EMBL" id="WXZT01000014">
    <property type="protein sequence ID" value="MZZ14554.1"/>
    <property type="molecule type" value="Genomic_DNA"/>
</dbReference>
<dbReference type="SUPFAM" id="SSF47413">
    <property type="entry name" value="lambda repressor-like DNA-binding domains"/>
    <property type="match status" value="1"/>
</dbReference>
<gene>
    <name evidence="3" type="ORF">GUL26_20090</name>
    <name evidence="2" type="ORF">PAERUG_P19_London_7_VIM_2_05_10_04127</name>
</gene>
<organism evidence="3 5">
    <name type="scientific">Pseudomonas aeruginosa</name>
    <dbReference type="NCBI Taxonomy" id="287"/>
    <lineage>
        <taxon>Bacteria</taxon>
        <taxon>Pseudomonadati</taxon>
        <taxon>Pseudomonadota</taxon>
        <taxon>Gammaproteobacteria</taxon>
        <taxon>Pseudomonadales</taxon>
        <taxon>Pseudomonadaceae</taxon>
        <taxon>Pseudomonas</taxon>
    </lineage>
</organism>
<dbReference type="RefSeq" id="WP_015980312.1">
    <property type="nucleotide sequence ID" value="NZ_AP014622.1"/>
</dbReference>
<protein>
    <submittedName>
        <fullName evidence="3">Transcriptional regulator</fullName>
    </submittedName>
</protein>
<evidence type="ECO:0000259" key="1">
    <source>
        <dbReference type="PROSITE" id="PS50943"/>
    </source>
</evidence>
<dbReference type="PROSITE" id="PS50943">
    <property type="entry name" value="HTH_CROC1"/>
    <property type="match status" value="1"/>
</dbReference>
<feature type="domain" description="HTH cro/C1-type" evidence="1">
    <location>
        <begin position="14"/>
        <end position="37"/>
    </location>
</feature>
<evidence type="ECO:0000313" key="4">
    <source>
        <dbReference type="Proteomes" id="UP000045039"/>
    </source>
</evidence>
<reference evidence="3" key="3">
    <citation type="submission" date="2020-01" db="EMBL/GenBank/DDBJ databases">
        <title>Bacteria Cultured from War Wounds Associated with the Conflict in Eastern Ukraine.</title>
        <authorList>
            <person name="Snesrud E."/>
            <person name="Galac M.R."/>
            <person name="Mc Gann P."/>
            <person name="Valentine K."/>
            <person name="Viacheslav K."/>
        </authorList>
    </citation>
    <scope>NUCLEOTIDE SEQUENCE</scope>
    <source>
        <strain evidence="3">VNMU148</strain>
    </source>
</reference>
<dbReference type="EMBL" id="CVVU01000217">
    <property type="protein sequence ID" value="CRP33458.1"/>
    <property type="molecule type" value="Genomic_DNA"/>
</dbReference>
<dbReference type="CDD" id="cd00093">
    <property type="entry name" value="HTH_XRE"/>
    <property type="match status" value="1"/>
</dbReference>
<dbReference type="Proteomes" id="UP000644192">
    <property type="component" value="Unassembled WGS sequence"/>
</dbReference>
<dbReference type="InterPro" id="IPR031856">
    <property type="entry name" value="YdaS_toxin-like"/>
</dbReference>
<dbReference type="Pfam" id="PF15943">
    <property type="entry name" value="YdaS_toxin"/>
    <property type="match status" value="1"/>
</dbReference>
<dbReference type="GO" id="GO:0003677">
    <property type="term" value="F:DNA binding"/>
    <property type="evidence" value="ECO:0007669"/>
    <property type="project" value="InterPro"/>
</dbReference>
<dbReference type="SMR" id="A0A8G3JK77"/>
<evidence type="ECO:0000313" key="2">
    <source>
        <dbReference type="EMBL" id="CRP33458.1"/>
    </source>
</evidence>
<evidence type="ECO:0000313" key="5">
    <source>
        <dbReference type="Proteomes" id="UP000644192"/>
    </source>
</evidence>
<dbReference type="InterPro" id="IPR001387">
    <property type="entry name" value="Cro/C1-type_HTH"/>
</dbReference>
<dbReference type="AlphaFoldDB" id="A0A8G3JK77"/>